<protein>
    <submittedName>
        <fullName evidence="6">Methyltransferase family protein</fullName>
        <ecNumber evidence="6">2.1.1.100</ecNumber>
        <ecNumber evidence="6">2.1.1.334</ecNumber>
    </submittedName>
</protein>
<sequence>MNDQTYGYGFWSLMVVNVAIYVVLTFYFFRPQTLRDWCSFGAFSVFLIVHFTEMYGTPLSDDLLAASLQNRFADIGWLSRNVGHPLDALAGWRANPLFGPFNLMSYALIASGLVLISAASHVLHAVQQQHALARTGAYAHIRHPQYVGFMLIMFGFLLQRPTLLIIAMSAVLVGMYVHLAREEEDELSAEFGEAYSIYSRRVPAFMPKIATDPH</sequence>
<dbReference type="GO" id="GO:0032259">
    <property type="term" value="P:methylation"/>
    <property type="evidence" value="ECO:0007669"/>
    <property type="project" value="UniProtKB-KW"/>
</dbReference>
<dbReference type="GO" id="GO:0004671">
    <property type="term" value="F:protein C-terminal S-isoprenylcysteine carboxyl O-methyltransferase activity"/>
    <property type="evidence" value="ECO:0007669"/>
    <property type="project" value="UniProtKB-EC"/>
</dbReference>
<evidence type="ECO:0000256" key="2">
    <source>
        <dbReference type="ARBA" id="ARBA00022692"/>
    </source>
</evidence>
<dbReference type="InterPro" id="IPR007269">
    <property type="entry name" value="ICMT_MeTrfase"/>
</dbReference>
<keyword evidence="7" id="KW-1185">Reference proteome</keyword>
<evidence type="ECO:0000256" key="5">
    <source>
        <dbReference type="SAM" id="Phobius"/>
    </source>
</evidence>
<dbReference type="PANTHER" id="PTHR12714:SF9">
    <property type="entry name" value="PROTEIN-S-ISOPRENYLCYSTEINE O-METHYLTRANSFERASE"/>
    <property type="match status" value="1"/>
</dbReference>
<dbReference type="RefSeq" id="WP_261522590.1">
    <property type="nucleotide sequence ID" value="NZ_JAODNW010000032.1"/>
</dbReference>
<organism evidence="6 7">
    <name type="scientific">Chelativorans intermedius</name>
    <dbReference type="NCBI Taxonomy" id="515947"/>
    <lineage>
        <taxon>Bacteria</taxon>
        <taxon>Pseudomonadati</taxon>
        <taxon>Pseudomonadota</taxon>
        <taxon>Alphaproteobacteria</taxon>
        <taxon>Hyphomicrobiales</taxon>
        <taxon>Phyllobacteriaceae</taxon>
        <taxon>Chelativorans</taxon>
    </lineage>
</organism>
<comment type="subcellular location">
    <subcellularLocation>
        <location evidence="1">Membrane</location>
        <topology evidence="1">Multi-pass membrane protein</topology>
    </subcellularLocation>
</comment>
<proteinExistence type="predicted"/>
<accession>A0ABV6DC05</accession>
<evidence type="ECO:0000313" key="6">
    <source>
        <dbReference type="EMBL" id="MFC0210178.1"/>
    </source>
</evidence>
<reference evidence="6 7" key="1">
    <citation type="submission" date="2024-09" db="EMBL/GenBank/DDBJ databases">
        <authorList>
            <person name="Sun Q."/>
            <person name="Mori K."/>
        </authorList>
    </citation>
    <scope>NUCLEOTIDE SEQUENCE [LARGE SCALE GENOMIC DNA]</scope>
    <source>
        <strain evidence="6 7">CCM 8543</strain>
    </source>
</reference>
<dbReference type="EMBL" id="JBHLXD010000041">
    <property type="protein sequence ID" value="MFC0210178.1"/>
    <property type="molecule type" value="Genomic_DNA"/>
</dbReference>
<evidence type="ECO:0000256" key="3">
    <source>
        <dbReference type="ARBA" id="ARBA00022989"/>
    </source>
</evidence>
<dbReference type="EC" id="2.1.1.100" evidence="6"/>
<dbReference type="PANTHER" id="PTHR12714">
    <property type="entry name" value="PROTEIN-S ISOPRENYLCYSTEINE O-METHYLTRANSFERASE"/>
    <property type="match status" value="1"/>
</dbReference>
<gene>
    <name evidence="6" type="ORF">ACFFJ2_17405</name>
</gene>
<comment type="caution">
    <text evidence="6">The sequence shown here is derived from an EMBL/GenBank/DDBJ whole genome shotgun (WGS) entry which is preliminary data.</text>
</comment>
<dbReference type="Gene3D" id="1.20.120.1630">
    <property type="match status" value="1"/>
</dbReference>
<keyword evidence="6" id="KW-0489">Methyltransferase</keyword>
<feature type="transmembrane region" description="Helical" evidence="5">
    <location>
        <begin position="103"/>
        <end position="126"/>
    </location>
</feature>
<keyword evidence="3 5" id="KW-1133">Transmembrane helix</keyword>
<evidence type="ECO:0000256" key="4">
    <source>
        <dbReference type="ARBA" id="ARBA00023136"/>
    </source>
</evidence>
<keyword evidence="4 5" id="KW-0472">Membrane</keyword>
<dbReference type="Pfam" id="PF04140">
    <property type="entry name" value="ICMT"/>
    <property type="match status" value="1"/>
</dbReference>
<feature type="transmembrane region" description="Helical" evidence="5">
    <location>
        <begin position="6"/>
        <end position="29"/>
    </location>
</feature>
<evidence type="ECO:0000313" key="7">
    <source>
        <dbReference type="Proteomes" id="UP001589755"/>
    </source>
</evidence>
<keyword evidence="6" id="KW-0808">Transferase</keyword>
<feature type="transmembrane region" description="Helical" evidence="5">
    <location>
        <begin position="147"/>
        <end position="177"/>
    </location>
</feature>
<dbReference type="EC" id="2.1.1.334" evidence="6"/>
<evidence type="ECO:0000256" key="1">
    <source>
        <dbReference type="ARBA" id="ARBA00004141"/>
    </source>
</evidence>
<keyword evidence="2 5" id="KW-0812">Transmembrane</keyword>
<name>A0ABV6DC05_9HYPH</name>
<dbReference type="Proteomes" id="UP001589755">
    <property type="component" value="Unassembled WGS sequence"/>
</dbReference>